<dbReference type="InterPro" id="IPR001878">
    <property type="entry name" value="Znf_CCHC"/>
</dbReference>
<evidence type="ECO:0000256" key="1">
    <source>
        <dbReference type="PROSITE-ProRule" id="PRU00047"/>
    </source>
</evidence>
<dbReference type="Proteomes" id="UP000596661">
    <property type="component" value="Unassembled WGS sequence"/>
</dbReference>
<dbReference type="EMBL" id="UZAU01000810">
    <property type="status" value="NOT_ANNOTATED_CDS"/>
    <property type="molecule type" value="Genomic_DNA"/>
</dbReference>
<evidence type="ECO:0000259" key="2">
    <source>
        <dbReference type="PROSITE" id="PS50158"/>
    </source>
</evidence>
<evidence type="ECO:0000313" key="4">
    <source>
        <dbReference type="Proteomes" id="UP000596661"/>
    </source>
</evidence>
<dbReference type="GO" id="GO:0003676">
    <property type="term" value="F:nucleic acid binding"/>
    <property type="evidence" value="ECO:0007669"/>
    <property type="project" value="InterPro"/>
</dbReference>
<dbReference type="Gramene" id="evm.model.10.627">
    <property type="protein sequence ID" value="cds.evm.model.10.627"/>
    <property type="gene ID" value="evm.TU.10.627"/>
</dbReference>
<keyword evidence="1" id="KW-0862">Zinc</keyword>
<proteinExistence type="predicted"/>
<reference evidence="3" key="1">
    <citation type="submission" date="2021-03" db="UniProtKB">
        <authorList>
            <consortium name="EnsemblPlants"/>
        </authorList>
    </citation>
    <scope>IDENTIFICATION</scope>
</reference>
<organism evidence="3 4">
    <name type="scientific">Cannabis sativa</name>
    <name type="common">Hemp</name>
    <name type="synonym">Marijuana</name>
    <dbReference type="NCBI Taxonomy" id="3483"/>
    <lineage>
        <taxon>Eukaryota</taxon>
        <taxon>Viridiplantae</taxon>
        <taxon>Streptophyta</taxon>
        <taxon>Embryophyta</taxon>
        <taxon>Tracheophyta</taxon>
        <taxon>Spermatophyta</taxon>
        <taxon>Magnoliopsida</taxon>
        <taxon>eudicotyledons</taxon>
        <taxon>Gunneridae</taxon>
        <taxon>Pentapetalae</taxon>
        <taxon>rosids</taxon>
        <taxon>fabids</taxon>
        <taxon>Rosales</taxon>
        <taxon>Cannabaceae</taxon>
        <taxon>Cannabis</taxon>
    </lineage>
</organism>
<sequence>MLDVTKPLPRGVPILFLGMASPTWLELKYEDIPDHCYFCGGLGHTYNECIEYMRAFDAPPLPYENTRRSLQTTTVRFKRQLANAGNEQQEMLQRSKPLPQQDIVVVATTTKCTICVGQRVTPKWLTEHKSFLGFPKKIAQAQQNLEQARTSLDHSEVSILKIRRLQSHLDNLLAKEEMYWKQRSRVNWLHAGDKNTHFFHIFASTRRNTNHINHQLLDDGSKVVNIDDILSEIERPFHKKMLRKGQWE</sequence>
<name>A0A803QPN1_CANSA</name>
<keyword evidence="1" id="KW-0479">Metal-binding</keyword>
<accession>A0A803QPN1</accession>
<keyword evidence="1" id="KW-0863">Zinc-finger</keyword>
<dbReference type="EnsemblPlants" id="evm.model.10.627">
    <property type="protein sequence ID" value="cds.evm.model.10.627"/>
    <property type="gene ID" value="evm.TU.10.627"/>
</dbReference>
<dbReference type="PROSITE" id="PS50158">
    <property type="entry name" value="ZF_CCHC"/>
    <property type="match status" value="1"/>
</dbReference>
<dbReference type="GO" id="GO:0008270">
    <property type="term" value="F:zinc ion binding"/>
    <property type="evidence" value="ECO:0007669"/>
    <property type="project" value="UniProtKB-KW"/>
</dbReference>
<feature type="domain" description="CCHC-type" evidence="2">
    <location>
        <begin position="36"/>
        <end position="49"/>
    </location>
</feature>
<evidence type="ECO:0000313" key="3">
    <source>
        <dbReference type="EnsemblPlants" id="cds.evm.model.10.627"/>
    </source>
</evidence>
<dbReference type="AlphaFoldDB" id="A0A803QPN1"/>
<protein>
    <recommendedName>
        <fullName evidence="2">CCHC-type domain-containing protein</fullName>
    </recommendedName>
</protein>
<keyword evidence="4" id="KW-1185">Reference proteome</keyword>